<dbReference type="EMBL" id="MFLZ01000015">
    <property type="protein sequence ID" value="OGG79996.1"/>
    <property type="molecule type" value="Genomic_DNA"/>
</dbReference>
<sequence>MPTSRVAAVFFVTLFLVVPLLVRAQGTVDMTADAKCKPVFPECRCGQKPNPNKSANAPKCVGGENMNQCFCENDNGQAGGICVALKNCKGTWYRDLDGERIEIKDPAKAWQEFQNQVKAATPKPPGPVPGGDYYSEGFALPPGSGAGTTEGGALQGLGPENFEDVTPITPQPQIPSGPSLLEMLGPYYFRPQETTPTFEPPPPTGPNVVPGVSGDTTGLVQPSTANLFNFNEEGFTEQPFSADTFGESTLKSSSADSCDGFFYCAYKTVADGFQELFGIGPAEAKPFSGTEPIRIGPDGRINAVDFYNTALEKFKDSSLNGYAPPGLRRFGVETGSPEEWARLATMVAMQESSLRVAPVNPDGTLQRFPTTPAGEQSYGPMQFTKGEYGLQTWADVNNPDRVIDAFVQVAEQGQLFNYFGSLQRPNETLQHRSWFQANVAPYTAAQPTYDANSGGTDTSGFITAFGGGTPPTVASLDPSAGMGSAFDEAGFTSAYSRSAAGKVADFVGLGGVYDTVAGGVVDAYGTVSTGATVLGQTVSEKVAESAQTVGSAIDATREYISERFADGLRVVDENVFGGIGTKRGLIPLPPPSPVAVYTPSGEPPFTTEITYADRPYDIYTEADLSPQTARPLTYGEQLRAGMPLMPISGPAIAARLPETPSGSMEFAGLEPTRSDLEFAGTPPTRLGEGGRVSDLVAVPNQPGNVPPPVAKYTPSGEPPFPEISNPDKPSSGYYDAFGGEYSTQAEATAADSFFERNATRINELEVKVDSLRQGIEKAQTDSLRDSWVGRALGMEPNTDPQTPIRSFWESEYIKTQKELIGLRRADLEQKIYSATTPEQISELTAQLNAQTGELESLQTLQQTINNTLSDGSLVGGMTSEELAARYKATLSGFETQGTDWQSILANARDGRLSGLGDVIAANDLARMGDALAQRQFDVAAIADGTSPLLQPSRVASLDGGGTPPTVASLNPPADMELFNEAFGQVSPAEAFSTNEFAGFPSIPPSLLERATGFVVEGYTGATDLAQNALGTVTDTLSNIGQKAQELLASGNNWLDSNVRGPLVDLGVLSPGVLGSDVAPVTVPTTAAETGEINLRGGGYVPPGEQPEAGFLTAYGLDPFEKSLEAQEQPANITEGAPVDPSVEREFAFQAAAERSPYRLPADLERQQIAQRQAEFLAEERAAAQAEQPETAPSRWQTFTEGVRNWLVGPPVENVIERWVAENRSELLQPSMEFAGLEPTRSDLEFAGSPSTPLGQSGIGSDAARVPDQPGNAPPAYEGRTKYEGHSIVDTLKGDGQGSSYGERKVLAKQLGIANYRGTAAQNLQMVALMREWSPEFGGLTAQQLQPAVTSGVDTGSGVGASPASGPTSSFGEAFRGGYQSANDPVTGAALGLWEGGKYLYNATADWAARTGTIPQSSVDEAGFMNAFLAPDNLQQSVEAIEDTIAGSQAPAPDFGPAFNEAFGTAPLPSACYGSSVADCVGASGGNWSTERARLAGIVGCAAGTASCNTEILRRIQAGDLVVASPATSGNEAPLGPAPTVSSANPGAGTSATTAPPPDPMTRNAQAFQNSLSRLNRKMDTFLNNPTDQTLQSLARQAQAVQRWASMFPKDSYIQSEAAKISGLPQASNYLPAVVATVLTRQYGAISAGISTVRTHLSRNYTKK</sequence>
<evidence type="ECO:0000256" key="2">
    <source>
        <dbReference type="SAM" id="SignalP"/>
    </source>
</evidence>
<reference evidence="3 4" key="1">
    <citation type="journal article" date="2016" name="Nat. Commun.">
        <title>Thousands of microbial genomes shed light on interconnected biogeochemical processes in an aquifer system.</title>
        <authorList>
            <person name="Anantharaman K."/>
            <person name="Brown C.T."/>
            <person name="Hug L.A."/>
            <person name="Sharon I."/>
            <person name="Castelle C.J."/>
            <person name="Probst A.J."/>
            <person name="Thomas B.C."/>
            <person name="Singh A."/>
            <person name="Wilkins M.J."/>
            <person name="Karaoz U."/>
            <person name="Brodie E.L."/>
            <person name="Williams K.H."/>
            <person name="Hubbard S.S."/>
            <person name="Banfield J.F."/>
        </authorList>
    </citation>
    <scope>NUCLEOTIDE SEQUENCE [LARGE SCALE GENOMIC DNA]</scope>
</reference>
<feature type="region of interest" description="Disordered" evidence="1">
    <location>
        <begin position="358"/>
        <end position="379"/>
    </location>
</feature>
<evidence type="ECO:0000313" key="3">
    <source>
        <dbReference type="EMBL" id="OGG79996.1"/>
    </source>
</evidence>
<feature type="chain" id="PRO_5009524317" description="Transglycosylase SLT domain-containing protein" evidence="2">
    <location>
        <begin position="25"/>
        <end position="1663"/>
    </location>
</feature>
<gene>
    <name evidence="3" type="ORF">A3A39_01285</name>
</gene>
<protein>
    <recommendedName>
        <fullName evidence="5">Transglycosylase SLT domain-containing protein</fullName>
    </recommendedName>
</protein>
<dbReference type="STRING" id="1798512.A3A39_01285"/>
<evidence type="ECO:0000313" key="4">
    <source>
        <dbReference type="Proteomes" id="UP000177372"/>
    </source>
</evidence>
<dbReference type="SUPFAM" id="SSF158634">
    <property type="entry name" value="RPA2825-like"/>
    <property type="match status" value="1"/>
</dbReference>
<feature type="region of interest" description="Disordered" evidence="1">
    <location>
        <begin position="1248"/>
        <end position="1279"/>
    </location>
</feature>
<proteinExistence type="predicted"/>
<organism evidence="3 4">
    <name type="scientific">Candidatus Kaiserbacteria bacterium RIFCSPLOWO2_01_FULL_54_13</name>
    <dbReference type="NCBI Taxonomy" id="1798512"/>
    <lineage>
        <taxon>Bacteria</taxon>
        <taxon>Candidatus Kaiseribacteriota</taxon>
    </lineage>
</organism>
<accession>A0A1F6F2A3</accession>
<evidence type="ECO:0000256" key="1">
    <source>
        <dbReference type="SAM" id="MobiDB-lite"/>
    </source>
</evidence>
<feature type="signal peptide" evidence="2">
    <location>
        <begin position="1"/>
        <end position="24"/>
    </location>
</feature>
<keyword evidence="2" id="KW-0732">Signal</keyword>
<dbReference type="Proteomes" id="UP000177372">
    <property type="component" value="Unassembled WGS sequence"/>
</dbReference>
<name>A0A1F6F2A3_9BACT</name>
<feature type="region of interest" description="Disordered" evidence="1">
    <location>
        <begin position="1527"/>
        <end position="1562"/>
    </location>
</feature>
<evidence type="ECO:0008006" key="5">
    <source>
        <dbReference type="Google" id="ProtNLM"/>
    </source>
</evidence>
<comment type="caution">
    <text evidence="3">The sequence shown here is derived from an EMBL/GenBank/DDBJ whole genome shotgun (WGS) entry which is preliminary data.</text>
</comment>
<feature type="compositionally biased region" description="Polar residues" evidence="1">
    <location>
        <begin position="1539"/>
        <end position="1553"/>
    </location>
</feature>